<dbReference type="AlphaFoldDB" id="A0A9P5NWR0"/>
<organism evidence="1 2">
    <name type="scientific">Gymnopilus junonius</name>
    <name type="common">Spectacular rustgill mushroom</name>
    <name type="synonym">Gymnopilus spectabilis subsp. junonius</name>
    <dbReference type="NCBI Taxonomy" id="109634"/>
    <lineage>
        <taxon>Eukaryota</taxon>
        <taxon>Fungi</taxon>
        <taxon>Dikarya</taxon>
        <taxon>Basidiomycota</taxon>
        <taxon>Agaricomycotina</taxon>
        <taxon>Agaricomycetes</taxon>
        <taxon>Agaricomycetidae</taxon>
        <taxon>Agaricales</taxon>
        <taxon>Agaricineae</taxon>
        <taxon>Hymenogastraceae</taxon>
        <taxon>Gymnopilus</taxon>
    </lineage>
</organism>
<proteinExistence type="predicted"/>
<dbReference type="Proteomes" id="UP000724874">
    <property type="component" value="Unassembled WGS sequence"/>
</dbReference>
<evidence type="ECO:0000313" key="2">
    <source>
        <dbReference type="Proteomes" id="UP000724874"/>
    </source>
</evidence>
<keyword evidence="2" id="KW-1185">Reference proteome</keyword>
<feature type="non-terminal residue" evidence="1">
    <location>
        <position position="115"/>
    </location>
</feature>
<gene>
    <name evidence="1" type="ORF">CPB84DRAFT_1767902</name>
</gene>
<accession>A0A9P5NWR0</accession>
<reference evidence="1" key="1">
    <citation type="submission" date="2020-11" db="EMBL/GenBank/DDBJ databases">
        <authorList>
            <consortium name="DOE Joint Genome Institute"/>
            <person name="Ahrendt S."/>
            <person name="Riley R."/>
            <person name="Andreopoulos W."/>
            <person name="LaButti K."/>
            <person name="Pangilinan J."/>
            <person name="Ruiz-duenas F.J."/>
            <person name="Barrasa J.M."/>
            <person name="Sanchez-Garcia M."/>
            <person name="Camarero S."/>
            <person name="Miyauchi S."/>
            <person name="Serrano A."/>
            <person name="Linde D."/>
            <person name="Babiker R."/>
            <person name="Drula E."/>
            <person name="Ayuso-Fernandez I."/>
            <person name="Pacheco R."/>
            <person name="Padilla G."/>
            <person name="Ferreira P."/>
            <person name="Barriuso J."/>
            <person name="Kellner H."/>
            <person name="Castanera R."/>
            <person name="Alfaro M."/>
            <person name="Ramirez L."/>
            <person name="Pisabarro A.G."/>
            <person name="Kuo A."/>
            <person name="Tritt A."/>
            <person name="Lipzen A."/>
            <person name="He G."/>
            <person name="Yan M."/>
            <person name="Ng V."/>
            <person name="Cullen D."/>
            <person name="Martin F."/>
            <person name="Rosso M.-N."/>
            <person name="Henrissat B."/>
            <person name="Hibbett D."/>
            <person name="Martinez A.T."/>
            <person name="Grigoriev I.V."/>
        </authorList>
    </citation>
    <scope>NUCLEOTIDE SEQUENCE</scope>
    <source>
        <strain evidence="1">AH 44721</strain>
    </source>
</reference>
<name>A0A9P5NWR0_GYMJU</name>
<comment type="caution">
    <text evidence="1">The sequence shown here is derived from an EMBL/GenBank/DDBJ whole genome shotgun (WGS) entry which is preliminary data.</text>
</comment>
<dbReference type="EMBL" id="JADNYJ010000013">
    <property type="protein sequence ID" value="KAF8907902.1"/>
    <property type="molecule type" value="Genomic_DNA"/>
</dbReference>
<evidence type="ECO:0000313" key="1">
    <source>
        <dbReference type="EMBL" id="KAF8907902.1"/>
    </source>
</evidence>
<protein>
    <submittedName>
        <fullName evidence="1">Uncharacterized protein</fullName>
    </submittedName>
</protein>
<sequence length="115" mass="12718">MNTSPQHAQQQPLSIHCPRPLRAMSWNTEAVPPFIQSSLTIAPPQYQLPSQVIQPTGNDTSQHPNILGPIPYQAGFAIHHGEAEQIQPNGSNWAPSTGNCTRFETRLIEQDWNGV</sequence>